<feature type="domain" description="Zn(2)-C6 fungal-type" evidence="2">
    <location>
        <begin position="10"/>
        <end position="38"/>
    </location>
</feature>
<organism evidence="3 4">
    <name type="scientific">Paraphaeosphaeria sporulosa</name>
    <dbReference type="NCBI Taxonomy" id="1460663"/>
    <lineage>
        <taxon>Eukaryota</taxon>
        <taxon>Fungi</taxon>
        <taxon>Dikarya</taxon>
        <taxon>Ascomycota</taxon>
        <taxon>Pezizomycotina</taxon>
        <taxon>Dothideomycetes</taxon>
        <taxon>Pleosporomycetidae</taxon>
        <taxon>Pleosporales</taxon>
        <taxon>Massarineae</taxon>
        <taxon>Didymosphaeriaceae</taxon>
        <taxon>Paraphaeosphaeria</taxon>
    </lineage>
</organism>
<dbReference type="GO" id="GO:0008270">
    <property type="term" value="F:zinc ion binding"/>
    <property type="evidence" value="ECO:0007669"/>
    <property type="project" value="InterPro"/>
</dbReference>
<name>A0A177CFR5_9PLEO</name>
<dbReference type="SMART" id="SM00066">
    <property type="entry name" value="GAL4"/>
    <property type="match status" value="1"/>
</dbReference>
<keyword evidence="4" id="KW-1185">Reference proteome</keyword>
<dbReference type="RefSeq" id="XP_018036819.1">
    <property type="nucleotide sequence ID" value="XM_018180222.1"/>
</dbReference>
<dbReference type="InParanoid" id="A0A177CFR5"/>
<dbReference type="EMBL" id="KV441552">
    <property type="protein sequence ID" value="OAG06454.1"/>
    <property type="molecule type" value="Genomic_DNA"/>
</dbReference>
<dbReference type="CDD" id="cd00067">
    <property type="entry name" value="GAL4"/>
    <property type="match status" value="1"/>
</dbReference>
<dbReference type="Pfam" id="PF11951">
    <property type="entry name" value="Fungal_trans_2"/>
    <property type="match status" value="1"/>
</dbReference>
<dbReference type="AlphaFoldDB" id="A0A177CFR5"/>
<dbReference type="InterPro" id="IPR053178">
    <property type="entry name" value="Osmoadaptation_assoc"/>
</dbReference>
<accession>A0A177CFR5</accession>
<keyword evidence="1" id="KW-0539">Nucleus</keyword>
<dbReference type="GO" id="GO:0000981">
    <property type="term" value="F:DNA-binding transcription factor activity, RNA polymerase II-specific"/>
    <property type="evidence" value="ECO:0007669"/>
    <property type="project" value="InterPro"/>
</dbReference>
<dbReference type="PROSITE" id="PS00463">
    <property type="entry name" value="ZN2_CY6_FUNGAL_1"/>
    <property type="match status" value="1"/>
</dbReference>
<evidence type="ECO:0000313" key="4">
    <source>
        <dbReference type="Proteomes" id="UP000077069"/>
    </source>
</evidence>
<reference evidence="3 4" key="1">
    <citation type="submission" date="2016-05" db="EMBL/GenBank/DDBJ databases">
        <title>Comparative analysis of secretome profiles of manganese(II)-oxidizing ascomycete fungi.</title>
        <authorList>
            <consortium name="DOE Joint Genome Institute"/>
            <person name="Zeiner C.A."/>
            <person name="Purvine S.O."/>
            <person name="Zink E.M."/>
            <person name="Wu S."/>
            <person name="Pasa-Tolic L."/>
            <person name="Chaput D.L."/>
            <person name="Haridas S."/>
            <person name="Grigoriev I.V."/>
            <person name="Santelli C.M."/>
            <person name="Hansel C.M."/>
        </authorList>
    </citation>
    <scope>NUCLEOTIDE SEQUENCE [LARGE SCALE GENOMIC DNA]</scope>
    <source>
        <strain evidence="3 4">AP3s5-JAC2a</strain>
    </source>
</reference>
<dbReference type="Gene3D" id="4.10.240.10">
    <property type="entry name" value="Zn(2)-C6 fungal-type DNA-binding domain"/>
    <property type="match status" value="1"/>
</dbReference>
<dbReference type="PANTHER" id="PTHR38111:SF2">
    <property type="entry name" value="FINGER DOMAIN PROTEIN, PUTATIVE (AFU_ORTHOLOGUE AFUA_1G01560)-RELATED"/>
    <property type="match status" value="1"/>
</dbReference>
<dbReference type="Pfam" id="PF00172">
    <property type="entry name" value="Zn_clus"/>
    <property type="match status" value="1"/>
</dbReference>
<dbReference type="PROSITE" id="PS50048">
    <property type="entry name" value="ZN2_CY6_FUNGAL_2"/>
    <property type="match status" value="1"/>
</dbReference>
<sequence>MVSRAGRSKGCSNCRQRRVKCDENRPICNRCKKRNLTCDGPKDSTWISLNHDRPPLSRSHNPIPAELSFIAFEDDICVSYTRKHLMRGGCVEVACDLVQRVGLSSDVLDPGLSLLRDAILSLSAAFYGNQHRQGAITNRGYKTYGKVLGQLNTHLAQPLLQTTNETIMTAITCMIVEIFVPTGPNNFFKHVQGIEAILAARGPPTSPLGADLSMLGGVRILCIVGAIVQRRPSIWAQEEWKSVPPLCTDEGSLIRHEILLILADCTVLRKGLNHASLYEHTEEDYSQTIVRAREYLDRLNALYFRWEQHNASILGEMASPNFQDPTIANHASATTYMLYNGAYICLLRIVSAYSPSTETLSLQSLQVAAALRIVKCLELKAYEKREGSGESNTIGFVATKVAWETLGGFSSPGGRRLSRAVKAAANGVFAVGAWDEPEELLEPRASLYAAGNIRTAAPLVHEQSVMASSPNYKVFELINIGEKNIVVDTVPFDLPRERDRSMGIPKNSSQISVA</sequence>
<evidence type="ECO:0000313" key="3">
    <source>
        <dbReference type="EMBL" id="OAG06454.1"/>
    </source>
</evidence>
<dbReference type="InterPro" id="IPR021858">
    <property type="entry name" value="Fun_TF"/>
</dbReference>
<evidence type="ECO:0000259" key="2">
    <source>
        <dbReference type="PROSITE" id="PS50048"/>
    </source>
</evidence>
<dbReference type="InterPro" id="IPR001138">
    <property type="entry name" value="Zn2Cys6_DnaBD"/>
</dbReference>
<evidence type="ECO:0000256" key="1">
    <source>
        <dbReference type="ARBA" id="ARBA00023242"/>
    </source>
</evidence>
<dbReference type="InterPro" id="IPR036864">
    <property type="entry name" value="Zn2-C6_fun-type_DNA-bd_sf"/>
</dbReference>
<gene>
    <name evidence="3" type="ORF">CC84DRAFT_1176448</name>
</gene>
<dbReference type="GeneID" id="28763708"/>
<protein>
    <recommendedName>
        <fullName evidence="2">Zn(2)-C6 fungal-type domain-containing protein</fullName>
    </recommendedName>
</protein>
<dbReference type="Proteomes" id="UP000077069">
    <property type="component" value="Unassembled WGS sequence"/>
</dbReference>
<dbReference type="OrthoDB" id="5126878at2759"/>
<proteinExistence type="predicted"/>
<dbReference type="PANTHER" id="PTHR38111">
    <property type="entry name" value="ZN(2)-C6 FUNGAL-TYPE DOMAIN-CONTAINING PROTEIN-RELATED"/>
    <property type="match status" value="1"/>
</dbReference>
<dbReference type="SUPFAM" id="SSF57701">
    <property type="entry name" value="Zn2/Cys6 DNA-binding domain"/>
    <property type="match status" value="1"/>
</dbReference>